<accession>A0A248TGJ9</accession>
<keyword evidence="3" id="KW-0378">Hydrolase</keyword>
<dbReference type="Pfam" id="PF02517">
    <property type="entry name" value="Rce1-like"/>
    <property type="match status" value="1"/>
</dbReference>
<feature type="transmembrane region" description="Helical" evidence="1">
    <location>
        <begin position="123"/>
        <end position="145"/>
    </location>
</feature>
<feature type="transmembrane region" description="Helical" evidence="1">
    <location>
        <begin position="47"/>
        <end position="64"/>
    </location>
</feature>
<name>A0A248TGJ9_9BACI</name>
<evidence type="ECO:0000256" key="1">
    <source>
        <dbReference type="SAM" id="Phobius"/>
    </source>
</evidence>
<dbReference type="RefSeq" id="WP_095370805.1">
    <property type="nucleotide sequence ID" value="NZ_CP022983.1"/>
</dbReference>
<dbReference type="InterPro" id="IPR003675">
    <property type="entry name" value="Rce1/LyrA-like_dom"/>
</dbReference>
<feature type="transmembrane region" description="Helical" evidence="1">
    <location>
        <begin position="180"/>
        <end position="195"/>
    </location>
</feature>
<keyword evidence="1" id="KW-1133">Transmembrane helix</keyword>
<dbReference type="InterPro" id="IPR052710">
    <property type="entry name" value="CAAX_protease"/>
</dbReference>
<dbReference type="PANTHER" id="PTHR36435">
    <property type="entry name" value="SLR1288 PROTEIN"/>
    <property type="match status" value="1"/>
</dbReference>
<gene>
    <name evidence="3" type="ORF">CKF48_07740</name>
</gene>
<dbReference type="PANTHER" id="PTHR36435:SF6">
    <property type="entry name" value="ABORTIVE INFECTION PROTEIN"/>
    <property type="match status" value="1"/>
</dbReference>
<evidence type="ECO:0000313" key="3">
    <source>
        <dbReference type="EMBL" id="ASV67230.1"/>
    </source>
</evidence>
<dbReference type="GO" id="GO:0008237">
    <property type="term" value="F:metallopeptidase activity"/>
    <property type="evidence" value="ECO:0007669"/>
    <property type="project" value="UniProtKB-KW"/>
</dbReference>
<keyword evidence="1" id="KW-0812">Transmembrane</keyword>
<keyword evidence="1" id="KW-0472">Membrane</keyword>
<dbReference type="AlphaFoldDB" id="A0A248TGJ9"/>
<feature type="transmembrane region" description="Helical" evidence="1">
    <location>
        <begin position="157"/>
        <end position="174"/>
    </location>
</feature>
<proteinExistence type="predicted"/>
<keyword evidence="3" id="KW-0482">Metalloprotease</keyword>
<evidence type="ECO:0000313" key="4">
    <source>
        <dbReference type="Proteomes" id="UP000215137"/>
    </source>
</evidence>
<evidence type="ECO:0000259" key="2">
    <source>
        <dbReference type="Pfam" id="PF02517"/>
    </source>
</evidence>
<keyword evidence="4" id="KW-1185">Reference proteome</keyword>
<dbReference type="GO" id="GO:0080120">
    <property type="term" value="P:CAAX-box protein maturation"/>
    <property type="evidence" value="ECO:0007669"/>
    <property type="project" value="UniProtKB-ARBA"/>
</dbReference>
<keyword evidence="3" id="KW-0645">Protease</keyword>
<feature type="transmembrane region" description="Helical" evidence="1">
    <location>
        <begin position="7"/>
        <end position="27"/>
    </location>
</feature>
<protein>
    <submittedName>
        <fullName evidence="3">CPBP family intramembrane metalloprotease</fullName>
    </submittedName>
</protein>
<dbReference type="EMBL" id="CP022983">
    <property type="protein sequence ID" value="ASV67230.1"/>
    <property type="molecule type" value="Genomic_DNA"/>
</dbReference>
<dbReference type="GO" id="GO:0004175">
    <property type="term" value="F:endopeptidase activity"/>
    <property type="evidence" value="ECO:0007669"/>
    <property type="project" value="UniProtKB-ARBA"/>
</dbReference>
<dbReference type="Proteomes" id="UP000215137">
    <property type="component" value="Chromosome"/>
</dbReference>
<dbReference type="GO" id="GO:0006508">
    <property type="term" value="P:proteolysis"/>
    <property type="evidence" value="ECO:0007669"/>
    <property type="project" value="UniProtKB-KW"/>
</dbReference>
<dbReference type="KEGG" id="bko:CKF48_07740"/>
<feature type="transmembrane region" description="Helical" evidence="1">
    <location>
        <begin position="85"/>
        <end position="103"/>
    </location>
</feature>
<feature type="domain" description="CAAX prenyl protease 2/Lysostaphin resistance protein A-like" evidence="2">
    <location>
        <begin position="126"/>
        <end position="213"/>
    </location>
</feature>
<sequence>MKKEYWFIIMIYIAMQLSAIVGVPAILFLGNMLGYSFDEVAKIAPPLWIVISFTITLLLTLWFLRKESKEMSMRNQAPLSTSIGWAIAGIPLAFIAQTVAANIESMLGIDMGSDNTQQIMSLIETSALVIIVVSIIGPILEEIIFRKIIFGSLHKRLNFFLSALISSLIFSLAHGEIEHLILYAAMGFTFAFLYVKTNRILVPIIAHVAMNTFVVVIQLNMDKLEKYMTDLETVQMIFSRLG</sequence>
<reference evidence="3 4" key="1">
    <citation type="submission" date="2017-08" db="EMBL/GenBank/DDBJ databases">
        <title>Complete Genome Sequence of Bacillus kochii Oregon-R-modENCODE STRAIN BDGP4, isolated from Drosophila melanogaster gut.</title>
        <authorList>
            <person name="Wan K.H."/>
            <person name="Yu C."/>
            <person name="Park S."/>
            <person name="Hammonds A.S."/>
            <person name="Booth B.W."/>
            <person name="Celniker S.E."/>
        </authorList>
    </citation>
    <scope>NUCLEOTIDE SEQUENCE [LARGE SCALE GENOMIC DNA]</scope>
    <source>
        <strain evidence="3 4">BDGP4</strain>
    </source>
</reference>
<feature type="transmembrane region" description="Helical" evidence="1">
    <location>
        <begin position="200"/>
        <end position="221"/>
    </location>
</feature>
<organism evidence="3 4">
    <name type="scientific">Cytobacillus kochii</name>
    <dbReference type="NCBI Taxonomy" id="859143"/>
    <lineage>
        <taxon>Bacteria</taxon>
        <taxon>Bacillati</taxon>
        <taxon>Bacillota</taxon>
        <taxon>Bacilli</taxon>
        <taxon>Bacillales</taxon>
        <taxon>Bacillaceae</taxon>
        <taxon>Cytobacillus</taxon>
    </lineage>
</organism>
<dbReference type="OrthoDB" id="2194912at2"/>